<reference evidence="16 17" key="1">
    <citation type="submission" date="2019-02" db="EMBL/GenBank/DDBJ databases">
        <title>Deep-cultivation of Planctomycetes and their phenomic and genomic characterization uncovers novel biology.</title>
        <authorList>
            <person name="Wiegand S."/>
            <person name="Jogler M."/>
            <person name="Boedeker C."/>
            <person name="Pinto D."/>
            <person name="Vollmers J."/>
            <person name="Rivas-Marin E."/>
            <person name="Kohn T."/>
            <person name="Peeters S.H."/>
            <person name="Heuer A."/>
            <person name="Rast P."/>
            <person name="Oberbeckmann S."/>
            <person name="Bunk B."/>
            <person name="Jeske O."/>
            <person name="Meyerdierks A."/>
            <person name="Storesund J.E."/>
            <person name="Kallscheuer N."/>
            <person name="Luecker S."/>
            <person name="Lage O.M."/>
            <person name="Pohl T."/>
            <person name="Merkel B.J."/>
            <person name="Hornburger P."/>
            <person name="Mueller R.-W."/>
            <person name="Bruemmer F."/>
            <person name="Labrenz M."/>
            <person name="Spormann A.M."/>
            <person name="Op den Camp H."/>
            <person name="Overmann J."/>
            <person name="Amann R."/>
            <person name="Jetten M.S.M."/>
            <person name="Mascher T."/>
            <person name="Medema M.H."/>
            <person name="Devos D.P."/>
            <person name="Kaster A.-K."/>
            <person name="Ovreas L."/>
            <person name="Rohde M."/>
            <person name="Galperin M.Y."/>
            <person name="Jogler C."/>
        </authorList>
    </citation>
    <scope>NUCLEOTIDE SEQUENCE [LARGE SCALE GENOMIC DNA]</scope>
    <source>
        <strain evidence="16 17">K23_9</strain>
    </source>
</reference>
<sequence length="435" mass="46055">MKKTNVAIVGMGTVGTGVARLILDHGDRTSRHAGRTIWLKKAVVRDLAKPREVDLPDGVVTDSLGDVIHDPEISVVAQLIGGLEPARTIMLQLMESGKDIVTANKALLAEHGPELFTRARELGRSIAFEAAVAGGIPIIANISQCLSANQLQSLEGILNGTSNFIVTQMDERGASYDDVVKQAQELGYAEADPTMDVDGTDAAQKLAILAHLAFGATVDWSDIPKIGIDNLDPADLQYARELGYRIKLLAVANLADDGLELSVAPTLVRIGTPLAEVRDAFNAIRVVGDAVGPVFYHGLGAGQMPTASAVVADVIDTAVGRTKLTFQTLEYFNIEQPPRVKLLDALTLMGRYYFRLHVANHPGTLAAIAAVLEKHAISIASVIQHENTVGAAKADSVPLVIMTHEASEGSAQGATVAIEALAAVTGPVVRLRVKD</sequence>
<dbReference type="UniPathway" id="UPA00050">
    <property type="reaction ID" value="UER00063"/>
</dbReference>
<keyword evidence="10 13" id="KW-0486">Methionine biosynthesis</keyword>
<dbReference type="AlphaFoldDB" id="A0A517NZ18"/>
<keyword evidence="17" id="KW-1185">Reference proteome</keyword>
<dbReference type="PROSITE" id="PS01042">
    <property type="entry name" value="HOMOSER_DHGENASE"/>
    <property type="match status" value="1"/>
</dbReference>
<feature type="binding site" evidence="12">
    <location>
        <position position="105"/>
    </location>
    <ligand>
        <name>NADPH</name>
        <dbReference type="ChEBI" id="CHEBI:57783"/>
    </ligand>
</feature>
<keyword evidence="7 13" id="KW-0791">Threonine biosynthesis</keyword>
<dbReference type="EMBL" id="CP036526">
    <property type="protein sequence ID" value="QDT12372.1"/>
    <property type="molecule type" value="Genomic_DNA"/>
</dbReference>
<dbReference type="PANTHER" id="PTHR43331:SF1">
    <property type="entry name" value="HOMOSERINE DEHYDROGENASE"/>
    <property type="match status" value="1"/>
</dbReference>
<evidence type="ECO:0000256" key="13">
    <source>
        <dbReference type="RuleBase" id="RU000579"/>
    </source>
</evidence>
<dbReference type="InterPro" id="IPR019811">
    <property type="entry name" value="HDH_CS"/>
</dbReference>
<dbReference type="PANTHER" id="PTHR43331">
    <property type="entry name" value="HOMOSERINE DEHYDROGENASE"/>
    <property type="match status" value="1"/>
</dbReference>
<evidence type="ECO:0000313" key="16">
    <source>
        <dbReference type="EMBL" id="QDT12372.1"/>
    </source>
</evidence>
<dbReference type="CDD" id="cd04881">
    <property type="entry name" value="ACT_HSDH-Hom"/>
    <property type="match status" value="1"/>
</dbReference>
<evidence type="ECO:0000256" key="2">
    <source>
        <dbReference type="ARBA" id="ARBA00005062"/>
    </source>
</evidence>
<dbReference type="SUPFAM" id="SSF55347">
    <property type="entry name" value="Glyceraldehyde-3-phosphate dehydrogenase-like, C-terminal domain"/>
    <property type="match status" value="1"/>
</dbReference>
<dbReference type="GO" id="GO:0050661">
    <property type="term" value="F:NADP binding"/>
    <property type="evidence" value="ECO:0007669"/>
    <property type="project" value="InterPro"/>
</dbReference>
<dbReference type="GO" id="GO:0004412">
    <property type="term" value="F:homoserine dehydrogenase activity"/>
    <property type="evidence" value="ECO:0007669"/>
    <property type="project" value="UniProtKB-EC"/>
</dbReference>
<feature type="binding site" evidence="12">
    <location>
        <begin position="9"/>
        <end position="16"/>
    </location>
    <ligand>
        <name>NADP(+)</name>
        <dbReference type="ChEBI" id="CHEBI:58349"/>
    </ligand>
</feature>
<evidence type="ECO:0000259" key="15">
    <source>
        <dbReference type="PROSITE" id="PS51671"/>
    </source>
</evidence>
<evidence type="ECO:0000256" key="4">
    <source>
        <dbReference type="ARBA" id="ARBA00013213"/>
    </source>
</evidence>
<dbReference type="InterPro" id="IPR001342">
    <property type="entry name" value="HDH_cat"/>
</dbReference>
<dbReference type="Pfam" id="PF01842">
    <property type="entry name" value="ACT"/>
    <property type="match status" value="1"/>
</dbReference>
<evidence type="ECO:0000256" key="11">
    <source>
        <dbReference type="PIRSR" id="PIRSR000098-1"/>
    </source>
</evidence>
<proteinExistence type="inferred from homology"/>
<evidence type="ECO:0000256" key="8">
    <source>
        <dbReference type="ARBA" id="ARBA00022857"/>
    </source>
</evidence>
<dbReference type="Pfam" id="PF00742">
    <property type="entry name" value="Homoserine_dh"/>
    <property type="match status" value="1"/>
</dbReference>
<dbReference type="Gene3D" id="3.40.50.720">
    <property type="entry name" value="NAD(P)-binding Rossmann-like Domain"/>
    <property type="match status" value="1"/>
</dbReference>
<dbReference type="InterPro" id="IPR045865">
    <property type="entry name" value="ACT-like_dom_sf"/>
</dbReference>
<comment type="similarity">
    <text evidence="3 14">Belongs to the homoserine dehydrogenase family.</text>
</comment>
<dbReference type="FunFam" id="3.30.360.10:FF:000005">
    <property type="entry name" value="Homoserine dehydrogenase"/>
    <property type="match status" value="1"/>
</dbReference>
<dbReference type="PIRSF" id="PIRSF000098">
    <property type="entry name" value="Homoser_dehydrog"/>
    <property type="match status" value="1"/>
</dbReference>
<evidence type="ECO:0000256" key="12">
    <source>
        <dbReference type="PIRSR" id="PIRSR000098-2"/>
    </source>
</evidence>
<dbReference type="SUPFAM" id="SSF55021">
    <property type="entry name" value="ACT-like"/>
    <property type="match status" value="1"/>
</dbReference>
<dbReference type="InterPro" id="IPR016204">
    <property type="entry name" value="HDH"/>
</dbReference>
<feature type="domain" description="ACT" evidence="15">
    <location>
        <begin position="353"/>
        <end position="435"/>
    </location>
</feature>
<comment type="pathway">
    <text evidence="1 13">Amino-acid biosynthesis; L-threonine biosynthesis; L-threonine from L-aspartate: step 3/5.</text>
</comment>
<organism evidence="16 17">
    <name type="scientific">Stieleria marina</name>
    <dbReference type="NCBI Taxonomy" id="1930275"/>
    <lineage>
        <taxon>Bacteria</taxon>
        <taxon>Pseudomonadati</taxon>
        <taxon>Planctomycetota</taxon>
        <taxon>Planctomycetia</taxon>
        <taxon>Pirellulales</taxon>
        <taxon>Pirellulaceae</taxon>
        <taxon>Stieleria</taxon>
    </lineage>
</organism>
<dbReference type="InterPro" id="IPR005106">
    <property type="entry name" value="Asp/hSer_DH_NAD-bd"/>
</dbReference>
<dbReference type="EC" id="1.1.1.3" evidence="4 13"/>
<feature type="active site" description="Proton donor" evidence="11">
    <location>
        <position position="205"/>
    </location>
</feature>
<evidence type="ECO:0000256" key="5">
    <source>
        <dbReference type="ARBA" id="ARBA00013376"/>
    </source>
</evidence>
<dbReference type="Gene3D" id="3.30.360.10">
    <property type="entry name" value="Dihydrodipicolinate Reductase, domain 2"/>
    <property type="match status" value="1"/>
</dbReference>
<feature type="binding site" evidence="12">
    <location>
        <position position="190"/>
    </location>
    <ligand>
        <name>L-homoserine</name>
        <dbReference type="ChEBI" id="CHEBI:57476"/>
    </ligand>
</feature>
<dbReference type="GO" id="GO:0009086">
    <property type="term" value="P:methionine biosynthetic process"/>
    <property type="evidence" value="ECO:0007669"/>
    <property type="project" value="UniProtKB-KW"/>
</dbReference>
<dbReference type="OrthoDB" id="9808167at2"/>
<evidence type="ECO:0000256" key="1">
    <source>
        <dbReference type="ARBA" id="ARBA00005056"/>
    </source>
</evidence>
<keyword evidence="9 13" id="KW-0560">Oxidoreductase</keyword>
<dbReference type="SUPFAM" id="SSF51735">
    <property type="entry name" value="NAD(P)-binding Rossmann-fold domains"/>
    <property type="match status" value="1"/>
</dbReference>
<dbReference type="Proteomes" id="UP000319817">
    <property type="component" value="Chromosome"/>
</dbReference>
<dbReference type="Pfam" id="PF03447">
    <property type="entry name" value="NAD_binding_3"/>
    <property type="match status" value="1"/>
</dbReference>
<dbReference type="UniPathway" id="UPA00051">
    <property type="reaction ID" value="UER00465"/>
</dbReference>
<evidence type="ECO:0000313" key="17">
    <source>
        <dbReference type="Proteomes" id="UP000319817"/>
    </source>
</evidence>
<evidence type="ECO:0000256" key="9">
    <source>
        <dbReference type="ARBA" id="ARBA00023002"/>
    </source>
</evidence>
<dbReference type="InterPro" id="IPR036291">
    <property type="entry name" value="NAD(P)-bd_dom_sf"/>
</dbReference>
<dbReference type="PROSITE" id="PS51671">
    <property type="entry name" value="ACT"/>
    <property type="match status" value="1"/>
</dbReference>
<evidence type="ECO:0000256" key="14">
    <source>
        <dbReference type="RuleBase" id="RU004171"/>
    </source>
</evidence>
<comment type="pathway">
    <text evidence="2 13">Amino-acid biosynthesis; L-methionine biosynthesis via de novo pathway; L-homoserine from L-aspartate: step 3/3.</text>
</comment>
<dbReference type="Gene3D" id="3.30.70.260">
    <property type="match status" value="1"/>
</dbReference>
<dbReference type="GO" id="GO:0009088">
    <property type="term" value="P:threonine biosynthetic process"/>
    <property type="evidence" value="ECO:0007669"/>
    <property type="project" value="UniProtKB-UniPathway"/>
</dbReference>
<gene>
    <name evidence="16" type="primary">hom</name>
    <name evidence="16" type="ORF">K239x_43820</name>
</gene>
<dbReference type="InterPro" id="IPR002912">
    <property type="entry name" value="ACT_dom"/>
</dbReference>
<evidence type="ECO:0000256" key="10">
    <source>
        <dbReference type="ARBA" id="ARBA00023167"/>
    </source>
</evidence>
<dbReference type="NCBIfam" id="NF004976">
    <property type="entry name" value="PRK06349.1"/>
    <property type="match status" value="1"/>
</dbReference>
<accession>A0A517NZ18</accession>
<evidence type="ECO:0000256" key="6">
    <source>
        <dbReference type="ARBA" id="ARBA00022605"/>
    </source>
</evidence>
<evidence type="ECO:0000256" key="7">
    <source>
        <dbReference type="ARBA" id="ARBA00022697"/>
    </source>
</evidence>
<dbReference type="RefSeq" id="WP_145420206.1">
    <property type="nucleotide sequence ID" value="NZ_CP036526.1"/>
</dbReference>
<keyword evidence="6 13" id="KW-0028">Amino-acid biosynthesis</keyword>
<comment type="catalytic activity">
    <reaction evidence="13">
        <text>L-homoserine + NADP(+) = L-aspartate 4-semialdehyde + NADPH + H(+)</text>
        <dbReference type="Rhea" id="RHEA:15761"/>
        <dbReference type="ChEBI" id="CHEBI:15378"/>
        <dbReference type="ChEBI" id="CHEBI:57476"/>
        <dbReference type="ChEBI" id="CHEBI:57783"/>
        <dbReference type="ChEBI" id="CHEBI:58349"/>
        <dbReference type="ChEBI" id="CHEBI:537519"/>
        <dbReference type="EC" id="1.1.1.3"/>
    </reaction>
</comment>
<keyword evidence="8 12" id="KW-0521">NADP</keyword>
<protein>
    <recommendedName>
        <fullName evidence="5 13">Homoserine dehydrogenase</fullName>
        <ecNumber evidence="4 13">1.1.1.3</ecNumber>
    </recommendedName>
</protein>
<name>A0A517NZ18_9BACT</name>
<evidence type="ECO:0000256" key="3">
    <source>
        <dbReference type="ARBA" id="ARBA00006753"/>
    </source>
</evidence>